<name>A0ABU1UNU4_9ACTN</name>
<dbReference type="Gene3D" id="1.10.3210.10">
    <property type="entry name" value="Hypothetical protein af1432"/>
    <property type="match status" value="1"/>
</dbReference>
<dbReference type="SUPFAM" id="SSF109604">
    <property type="entry name" value="HD-domain/PDEase-like"/>
    <property type="match status" value="1"/>
</dbReference>
<protein>
    <recommendedName>
        <fullName evidence="3">HD domain-containing protein</fullName>
    </recommendedName>
</protein>
<gene>
    <name evidence="1" type="ORF">J2X11_001695</name>
</gene>
<reference evidence="1 2" key="1">
    <citation type="submission" date="2023-07" db="EMBL/GenBank/DDBJ databases">
        <title>Sorghum-associated microbial communities from plants grown in Nebraska, USA.</title>
        <authorList>
            <person name="Schachtman D."/>
        </authorList>
    </citation>
    <scope>NUCLEOTIDE SEQUENCE [LARGE SCALE GENOMIC DNA]</scope>
    <source>
        <strain evidence="1 2">BE248</strain>
    </source>
</reference>
<proteinExistence type="predicted"/>
<dbReference type="RefSeq" id="WP_309969499.1">
    <property type="nucleotide sequence ID" value="NZ_JAVDWH010000001.1"/>
</dbReference>
<evidence type="ECO:0000313" key="2">
    <source>
        <dbReference type="Proteomes" id="UP001257739"/>
    </source>
</evidence>
<accession>A0ABU1UNU4</accession>
<evidence type="ECO:0008006" key="3">
    <source>
        <dbReference type="Google" id="ProtNLM"/>
    </source>
</evidence>
<comment type="caution">
    <text evidence="1">The sequence shown here is derived from an EMBL/GenBank/DDBJ whole genome shotgun (WGS) entry which is preliminary data.</text>
</comment>
<keyword evidence="2" id="KW-1185">Reference proteome</keyword>
<evidence type="ECO:0000313" key="1">
    <source>
        <dbReference type="EMBL" id="MDR7086856.1"/>
    </source>
</evidence>
<dbReference type="Proteomes" id="UP001257739">
    <property type="component" value="Unassembled WGS sequence"/>
</dbReference>
<sequence length="205" mass="22919">MATMDQIRELAQKAHHGQVDKQGRDYFTAHLEPIAHSLAVYGHHAEMAGYLHDILEDTPTEEHHLHAAGVPSQAIRAVCSVSKRPGEPYEQLIRRAALDPLGRLVKLADNAHNLAGLDDLAQIDPDLAARLREKYTTARQLLISVGSPEGRAWMIEALKDMRARHPLNTPDPDYWPSTDDLNEMDSLFAFDRQIKELSAFESDAS</sequence>
<dbReference type="EMBL" id="JAVDWH010000001">
    <property type="protein sequence ID" value="MDR7086856.1"/>
    <property type="molecule type" value="Genomic_DNA"/>
</dbReference>
<organism evidence="1 2">
    <name type="scientific">Aeromicrobium panaciterrae</name>
    <dbReference type="NCBI Taxonomy" id="363861"/>
    <lineage>
        <taxon>Bacteria</taxon>
        <taxon>Bacillati</taxon>
        <taxon>Actinomycetota</taxon>
        <taxon>Actinomycetes</taxon>
        <taxon>Propionibacteriales</taxon>
        <taxon>Nocardioidaceae</taxon>
        <taxon>Aeromicrobium</taxon>
    </lineage>
</organism>